<dbReference type="Gene3D" id="2.40.30.170">
    <property type="match status" value="1"/>
</dbReference>
<reference evidence="12" key="1">
    <citation type="submission" date="2016-11" db="EMBL/GenBank/DDBJ databases">
        <authorList>
            <person name="Jaros S."/>
            <person name="Januszkiewicz K."/>
            <person name="Wedrychowicz H."/>
        </authorList>
    </citation>
    <scope>NUCLEOTIDE SEQUENCE [LARGE SCALE GENOMIC DNA]</scope>
    <source>
        <strain evidence="12">DSM 7057</strain>
    </source>
</reference>
<feature type="domain" description="Multidrug resistance protein MdtA-like barrel-sandwich hybrid" evidence="8">
    <location>
        <begin position="83"/>
        <end position="223"/>
    </location>
</feature>
<dbReference type="NCBIfam" id="TIGR01730">
    <property type="entry name" value="RND_mfp"/>
    <property type="match status" value="1"/>
</dbReference>
<evidence type="ECO:0000259" key="7">
    <source>
        <dbReference type="Pfam" id="PF25876"/>
    </source>
</evidence>
<dbReference type="Pfam" id="PF25967">
    <property type="entry name" value="RND-MFP_C"/>
    <property type="match status" value="1"/>
</dbReference>
<dbReference type="PANTHER" id="PTHR30469">
    <property type="entry name" value="MULTIDRUG RESISTANCE PROTEIN MDTA"/>
    <property type="match status" value="1"/>
</dbReference>
<evidence type="ECO:0000256" key="6">
    <source>
        <dbReference type="ARBA" id="ARBA00023136"/>
    </source>
</evidence>
<evidence type="ECO:0000256" key="2">
    <source>
        <dbReference type="ARBA" id="ARBA00009477"/>
    </source>
</evidence>
<sequence length="384" mass="40975">MTRPDNRLRIPFFFCTRPARTLRASGLLLALVLALLPALNGCSGNERENSGPAPAPVRVTPVMRADVPRLLHVVGNVRASASVGVRPRVAGEIQQVHFTEGQDVQEGQPLITIDPRPFEAALREKRGLLAKSQAQLNKALDDMARYGKLVGGGYVSREAYEQTATQAAALRATVQSDKAAVESAALDLSYCTVVAPISGRVGALNVDRGNMVKSTDAAPVVTIDTLSPIYVSFSVPEAHLPVILDRMGGESVPVTATPAGGQAEQGLLTLVDNSVDTRTGTIRLRGTFENASRRLWPGQFVQVQLPLGMGSSVLTVPSRAVQSGRDESYVYVVDAKKNAAYRPVKVLFEHNDVSVVEGSVSEGDKVVVEGQVRLAPGLPVKEVE</sequence>
<feature type="domain" description="Multidrug resistance protein MdtA-like beta-barrel" evidence="9">
    <location>
        <begin position="228"/>
        <end position="307"/>
    </location>
</feature>
<comment type="caution">
    <text evidence="11">The sequence shown here is derived from an EMBL/GenBank/DDBJ whole genome shotgun (WGS) entry which is preliminary data.</text>
</comment>
<dbReference type="Gene3D" id="2.40.420.20">
    <property type="match status" value="1"/>
</dbReference>
<dbReference type="Proteomes" id="UP000182680">
    <property type="component" value="Unassembled WGS sequence"/>
</dbReference>
<dbReference type="Pfam" id="PF25917">
    <property type="entry name" value="BSH_RND"/>
    <property type="match status" value="1"/>
</dbReference>
<evidence type="ECO:0000256" key="1">
    <source>
        <dbReference type="ARBA" id="ARBA00004236"/>
    </source>
</evidence>
<comment type="subcellular location">
    <subcellularLocation>
        <location evidence="1">Cell membrane</location>
    </subcellularLocation>
</comment>
<dbReference type="Pfam" id="PF25876">
    <property type="entry name" value="HH_MFP_RND"/>
    <property type="match status" value="1"/>
</dbReference>
<dbReference type="GO" id="GO:0015562">
    <property type="term" value="F:efflux transmembrane transporter activity"/>
    <property type="evidence" value="ECO:0007669"/>
    <property type="project" value="TreeGrafter"/>
</dbReference>
<dbReference type="EMBL" id="FPIW01000003">
    <property type="protein sequence ID" value="SFW19364.1"/>
    <property type="molecule type" value="Genomic_DNA"/>
</dbReference>
<keyword evidence="4" id="KW-1003">Cell membrane</keyword>
<organism evidence="11 12">
    <name type="scientific">Desulfovibrio desulfuricans</name>
    <dbReference type="NCBI Taxonomy" id="876"/>
    <lineage>
        <taxon>Bacteria</taxon>
        <taxon>Pseudomonadati</taxon>
        <taxon>Thermodesulfobacteriota</taxon>
        <taxon>Desulfovibrionia</taxon>
        <taxon>Desulfovibrionales</taxon>
        <taxon>Desulfovibrionaceae</taxon>
        <taxon>Desulfovibrio</taxon>
    </lineage>
</organism>
<evidence type="ECO:0000259" key="9">
    <source>
        <dbReference type="Pfam" id="PF25944"/>
    </source>
</evidence>
<accession>A0AA94HRF1</accession>
<dbReference type="AlphaFoldDB" id="A0AA94HRF1"/>
<dbReference type="GO" id="GO:1990281">
    <property type="term" value="C:efflux pump complex"/>
    <property type="evidence" value="ECO:0007669"/>
    <property type="project" value="TreeGrafter"/>
</dbReference>
<dbReference type="Pfam" id="PF25944">
    <property type="entry name" value="Beta-barrel_RND"/>
    <property type="match status" value="1"/>
</dbReference>
<dbReference type="InterPro" id="IPR058626">
    <property type="entry name" value="MdtA-like_b-barrel"/>
</dbReference>
<evidence type="ECO:0000313" key="11">
    <source>
        <dbReference type="EMBL" id="SFW19364.1"/>
    </source>
</evidence>
<comment type="similarity">
    <text evidence="2">Belongs to the membrane fusion protein (MFP) (TC 8.A.1) family.</text>
</comment>
<dbReference type="SUPFAM" id="SSF111369">
    <property type="entry name" value="HlyD-like secretion proteins"/>
    <property type="match status" value="1"/>
</dbReference>
<evidence type="ECO:0000313" key="12">
    <source>
        <dbReference type="Proteomes" id="UP000182680"/>
    </source>
</evidence>
<dbReference type="InterPro" id="IPR006143">
    <property type="entry name" value="RND_pump_MFP"/>
</dbReference>
<evidence type="ECO:0000259" key="10">
    <source>
        <dbReference type="Pfam" id="PF25967"/>
    </source>
</evidence>
<evidence type="ECO:0000256" key="3">
    <source>
        <dbReference type="ARBA" id="ARBA00022448"/>
    </source>
</evidence>
<name>A0AA94HRF1_DESDE</name>
<feature type="domain" description="Multidrug resistance protein MdtA-like C-terminal permuted SH3" evidence="10">
    <location>
        <begin position="313"/>
        <end position="370"/>
    </location>
</feature>
<dbReference type="InterPro" id="IPR058624">
    <property type="entry name" value="MdtA-like_HH"/>
</dbReference>
<proteinExistence type="inferred from homology"/>
<dbReference type="Gene3D" id="2.40.50.100">
    <property type="match status" value="1"/>
</dbReference>
<keyword evidence="6" id="KW-0472">Membrane</keyword>
<dbReference type="PANTHER" id="PTHR30469:SF36">
    <property type="entry name" value="BLL3903 PROTEIN"/>
    <property type="match status" value="1"/>
</dbReference>
<keyword evidence="3" id="KW-0813">Transport</keyword>
<dbReference type="Gene3D" id="1.10.287.470">
    <property type="entry name" value="Helix hairpin bin"/>
    <property type="match status" value="1"/>
</dbReference>
<keyword evidence="5" id="KW-0997">Cell inner membrane</keyword>
<feature type="domain" description="Multidrug resistance protein MdtA-like alpha-helical hairpin" evidence="7">
    <location>
        <begin position="122"/>
        <end position="190"/>
    </location>
</feature>
<dbReference type="InterPro" id="IPR058625">
    <property type="entry name" value="MdtA-like_BSH"/>
</dbReference>
<dbReference type="InterPro" id="IPR058627">
    <property type="entry name" value="MdtA-like_C"/>
</dbReference>
<dbReference type="RefSeq" id="WP_177247168.1">
    <property type="nucleotide sequence ID" value="NZ_FPIW01000003.1"/>
</dbReference>
<evidence type="ECO:0000256" key="4">
    <source>
        <dbReference type="ARBA" id="ARBA00022475"/>
    </source>
</evidence>
<evidence type="ECO:0000256" key="5">
    <source>
        <dbReference type="ARBA" id="ARBA00022519"/>
    </source>
</evidence>
<gene>
    <name evidence="11" type="ORF">SAMN02910291_00348</name>
</gene>
<protein>
    <submittedName>
        <fullName evidence="11">Membrane fusion protein, multidrug efflux system</fullName>
    </submittedName>
</protein>
<evidence type="ECO:0000259" key="8">
    <source>
        <dbReference type="Pfam" id="PF25917"/>
    </source>
</evidence>